<feature type="non-terminal residue" evidence="1">
    <location>
        <position position="67"/>
    </location>
</feature>
<dbReference type="AlphaFoldDB" id="A0A382ZXL9"/>
<evidence type="ECO:0008006" key="2">
    <source>
        <dbReference type="Google" id="ProtNLM"/>
    </source>
</evidence>
<proteinExistence type="predicted"/>
<sequence length="67" mass="8061">MKKLSRTRIQNFLDCPRCFYLEENMNLKRTSMPPFLINSAVDTLLKKEFDHYRALQQPHPYMEEIGL</sequence>
<feature type="non-terminal residue" evidence="1">
    <location>
        <position position="1"/>
    </location>
</feature>
<dbReference type="EMBL" id="UINC01187375">
    <property type="protein sequence ID" value="SVE00069.1"/>
    <property type="molecule type" value="Genomic_DNA"/>
</dbReference>
<gene>
    <name evidence="1" type="ORF">METZ01_LOCUS452923</name>
</gene>
<organism evidence="1">
    <name type="scientific">marine metagenome</name>
    <dbReference type="NCBI Taxonomy" id="408172"/>
    <lineage>
        <taxon>unclassified sequences</taxon>
        <taxon>metagenomes</taxon>
        <taxon>ecological metagenomes</taxon>
    </lineage>
</organism>
<accession>A0A382ZXL9</accession>
<protein>
    <recommendedName>
        <fullName evidence="2">PD-(D/E)XK endonuclease-like domain-containing protein</fullName>
    </recommendedName>
</protein>
<name>A0A382ZXL9_9ZZZZ</name>
<evidence type="ECO:0000313" key="1">
    <source>
        <dbReference type="EMBL" id="SVE00069.1"/>
    </source>
</evidence>
<reference evidence="1" key="1">
    <citation type="submission" date="2018-05" db="EMBL/GenBank/DDBJ databases">
        <authorList>
            <person name="Lanie J.A."/>
            <person name="Ng W.-L."/>
            <person name="Kazmierczak K.M."/>
            <person name="Andrzejewski T.M."/>
            <person name="Davidsen T.M."/>
            <person name="Wayne K.J."/>
            <person name="Tettelin H."/>
            <person name="Glass J.I."/>
            <person name="Rusch D."/>
            <person name="Podicherti R."/>
            <person name="Tsui H.-C.T."/>
            <person name="Winkler M.E."/>
        </authorList>
    </citation>
    <scope>NUCLEOTIDE SEQUENCE</scope>
</reference>